<feature type="transmembrane region" description="Helical" evidence="1">
    <location>
        <begin position="6"/>
        <end position="26"/>
    </location>
</feature>
<protein>
    <submittedName>
        <fullName evidence="2">Uncharacterized protein</fullName>
    </submittedName>
</protein>
<dbReference type="AlphaFoldDB" id="A0A409WAB5"/>
<proteinExistence type="predicted"/>
<name>A0A409WAB5_9AGAR</name>
<organism evidence="2 3">
    <name type="scientific">Gymnopilus dilepis</name>
    <dbReference type="NCBI Taxonomy" id="231916"/>
    <lineage>
        <taxon>Eukaryota</taxon>
        <taxon>Fungi</taxon>
        <taxon>Dikarya</taxon>
        <taxon>Basidiomycota</taxon>
        <taxon>Agaricomycotina</taxon>
        <taxon>Agaricomycetes</taxon>
        <taxon>Agaricomycetidae</taxon>
        <taxon>Agaricales</taxon>
        <taxon>Agaricineae</taxon>
        <taxon>Hymenogastraceae</taxon>
        <taxon>Gymnopilus</taxon>
    </lineage>
</organism>
<keyword evidence="1" id="KW-0472">Membrane</keyword>
<dbReference type="OrthoDB" id="3197409at2759"/>
<reference evidence="2 3" key="1">
    <citation type="journal article" date="2018" name="Evol. Lett.">
        <title>Horizontal gene cluster transfer increased hallucinogenic mushroom diversity.</title>
        <authorList>
            <person name="Reynolds H.T."/>
            <person name="Vijayakumar V."/>
            <person name="Gluck-Thaler E."/>
            <person name="Korotkin H.B."/>
            <person name="Matheny P.B."/>
            <person name="Slot J.C."/>
        </authorList>
    </citation>
    <scope>NUCLEOTIDE SEQUENCE [LARGE SCALE GENOMIC DNA]</scope>
    <source>
        <strain evidence="2 3">SRW20</strain>
    </source>
</reference>
<keyword evidence="1" id="KW-1133">Transmembrane helix</keyword>
<gene>
    <name evidence="2" type="ORF">CVT26_016219</name>
</gene>
<evidence type="ECO:0000256" key="1">
    <source>
        <dbReference type="SAM" id="Phobius"/>
    </source>
</evidence>
<dbReference type="EMBL" id="NHYE01005259">
    <property type="protein sequence ID" value="PPQ75445.1"/>
    <property type="molecule type" value="Genomic_DNA"/>
</dbReference>
<dbReference type="Proteomes" id="UP000284706">
    <property type="component" value="Unassembled WGS sequence"/>
</dbReference>
<evidence type="ECO:0000313" key="3">
    <source>
        <dbReference type="Proteomes" id="UP000284706"/>
    </source>
</evidence>
<evidence type="ECO:0000313" key="2">
    <source>
        <dbReference type="EMBL" id="PPQ75445.1"/>
    </source>
</evidence>
<comment type="caution">
    <text evidence="2">The sequence shown here is derived from an EMBL/GenBank/DDBJ whole genome shotgun (WGS) entry which is preliminary data.</text>
</comment>
<keyword evidence="1" id="KW-0812">Transmembrane</keyword>
<accession>A0A409WAB5</accession>
<keyword evidence="3" id="KW-1185">Reference proteome</keyword>
<sequence length="226" mass="24753">MFKHLIHTGALCVVITSIILLLSYNLTDYLTIFHLALQGPCQQAAAISSLRKMSNKDGVELAGKASEWLQNQFTSLYQSVPPPPEEEYNMTSLVYSAFGKDAEIIVNHERTTLRKFQEALEAANFGVAGSTVEWRDLMEVPAQEGEESSGSTIVAGAFVVTRASKFLIRASPAMRLHFNVFSAKIEQDKAAQPDADGNRHRITQLFLTSVHKAAPLHVQAIPGVVG</sequence>
<dbReference type="InParanoid" id="A0A409WAB5"/>